<reference evidence="4" key="1">
    <citation type="submission" date="2016-09" db="EMBL/GenBank/DDBJ databases">
        <title>Streptomyces puniciscabiei strain:TW1S1 Genome sequencing and assembly.</title>
        <authorList>
            <person name="Kim M.-K."/>
            <person name="Kim S.B."/>
        </authorList>
    </citation>
    <scope>NUCLEOTIDE SEQUENCE [LARGE SCALE GENOMIC DNA]</scope>
    <source>
        <strain evidence="4">TW1S1</strain>
    </source>
</reference>
<dbReference type="SUPFAM" id="SSF55961">
    <property type="entry name" value="Bet v1-like"/>
    <property type="match status" value="1"/>
</dbReference>
<evidence type="ECO:0000313" key="3">
    <source>
        <dbReference type="EMBL" id="AOR30197.1"/>
    </source>
</evidence>
<dbReference type="Gene3D" id="3.30.530.20">
    <property type="match status" value="1"/>
</dbReference>
<comment type="similarity">
    <text evidence="1">Belongs to the AHA1 family.</text>
</comment>
<evidence type="ECO:0000313" key="4">
    <source>
        <dbReference type="Proteomes" id="UP000094960"/>
    </source>
</evidence>
<dbReference type="Proteomes" id="UP000094960">
    <property type="component" value="Chromosome"/>
</dbReference>
<organism evidence="3 4">
    <name type="scientific">Streptomyces fodineus</name>
    <dbReference type="NCBI Taxonomy" id="1904616"/>
    <lineage>
        <taxon>Bacteria</taxon>
        <taxon>Bacillati</taxon>
        <taxon>Actinomycetota</taxon>
        <taxon>Actinomycetes</taxon>
        <taxon>Kitasatosporales</taxon>
        <taxon>Streptomycetaceae</taxon>
        <taxon>Streptomyces</taxon>
    </lineage>
</organism>
<evidence type="ECO:0000259" key="2">
    <source>
        <dbReference type="Pfam" id="PF08327"/>
    </source>
</evidence>
<gene>
    <name evidence="3" type="ORF">BFF78_03175</name>
</gene>
<dbReference type="Pfam" id="PF08327">
    <property type="entry name" value="AHSA1"/>
    <property type="match status" value="1"/>
</dbReference>
<protein>
    <submittedName>
        <fullName evidence="3">Polyketide cyclase</fullName>
    </submittedName>
</protein>
<proteinExistence type="inferred from homology"/>
<dbReference type="EMBL" id="CP017248">
    <property type="protein sequence ID" value="AOR30197.1"/>
    <property type="molecule type" value="Genomic_DNA"/>
</dbReference>
<dbReference type="AlphaFoldDB" id="A0A1D7Y3N7"/>
<dbReference type="InterPro" id="IPR023393">
    <property type="entry name" value="START-like_dom_sf"/>
</dbReference>
<feature type="domain" description="Activator of Hsp90 ATPase homologue 1/2-like C-terminal" evidence="2">
    <location>
        <begin position="12"/>
        <end position="150"/>
    </location>
</feature>
<dbReference type="RefSeq" id="WP_069776851.1">
    <property type="nucleotide sequence ID" value="NZ_CP017248.1"/>
</dbReference>
<name>A0A1D7Y3N7_9ACTN</name>
<dbReference type="KEGG" id="spun:BFF78_03175"/>
<evidence type="ECO:0000256" key="1">
    <source>
        <dbReference type="ARBA" id="ARBA00006817"/>
    </source>
</evidence>
<sequence>MYATRVSRRVQAPPHAVYRALTDPDAIAAWRVPAGMTARVHTFDAHEGGTFRVSLTYDDAFAAGKSGRHTDTYHGHFARLVPGALVVEVFAFETEDEAVRGTMTMTTTLTAAGGGTDVEILHEGIPDAVPREDNEQGTRMALDNLARLVEGKGAHRPSQGE</sequence>
<accession>A0A1D7Y3N7</accession>
<dbReference type="InterPro" id="IPR013538">
    <property type="entry name" value="ASHA1/2-like_C"/>
</dbReference>
<keyword evidence="4" id="KW-1185">Reference proteome</keyword>